<reference evidence="6 7" key="1">
    <citation type="submission" date="2018-11" db="EMBL/GenBank/DDBJ databases">
        <title>Genomic profiling of Staphylococcus species from a Poultry farm system in KwaZulu-Natal, South Africa.</title>
        <authorList>
            <person name="Amoako D.G."/>
            <person name="Somboro A.M."/>
            <person name="Abia A.L.K."/>
            <person name="Bester L.A."/>
            <person name="Essack S.Y."/>
        </authorList>
    </citation>
    <scope>NUCLEOTIDE SEQUENCE [LARGE SCALE GENOMIC DNA]</scope>
    <source>
        <strain evidence="6 7">SA11</strain>
    </source>
</reference>
<accession>A0A143P8U4</accession>
<dbReference type="Proteomes" id="UP000293854">
    <property type="component" value="Unassembled WGS sequence"/>
</dbReference>
<feature type="domain" description="Staphylocoagulase N-terminal subdomain 1" evidence="4">
    <location>
        <begin position="52"/>
        <end position="261"/>
    </location>
</feature>
<evidence type="ECO:0000313" key="6">
    <source>
        <dbReference type="EMBL" id="RZI00036.1"/>
    </source>
</evidence>
<protein>
    <submittedName>
        <fullName evidence="6">Coagulase</fullName>
    </submittedName>
</protein>
<dbReference type="KEGG" id="scv:A4G25_02900"/>
<dbReference type="SUPFAM" id="SSF101094">
    <property type="entry name" value="Staphylocoagulase"/>
    <property type="match status" value="2"/>
</dbReference>
<feature type="region of interest" description="Disordered" evidence="2">
    <location>
        <begin position="312"/>
        <end position="337"/>
    </location>
</feature>
<dbReference type="InterPro" id="IPR043071">
    <property type="entry name" value="Staphylcoagulase_N_2"/>
</dbReference>
<evidence type="ECO:0000313" key="7">
    <source>
        <dbReference type="Proteomes" id="UP000293854"/>
    </source>
</evidence>
<evidence type="ECO:0000313" key="5">
    <source>
        <dbReference type="EMBL" id="QQS83270.1"/>
    </source>
</evidence>
<evidence type="ECO:0000256" key="3">
    <source>
        <dbReference type="SAM" id="SignalP"/>
    </source>
</evidence>
<feature type="signal peptide" evidence="3">
    <location>
        <begin position="1"/>
        <end position="21"/>
    </location>
</feature>
<dbReference type="InterPro" id="IPR014874">
    <property type="entry name" value="Staphylocoagulase_N"/>
</dbReference>
<name>A0A143P8U4_9STAP</name>
<dbReference type="GeneID" id="93726799"/>
<proteinExistence type="predicted"/>
<keyword evidence="8" id="KW-1185">Reference proteome</keyword>
<reference evidence="5 8" key="2">
    <citation type="submission" date="2021-01" db="EMBL/GenBank/DDBJ databases">
        <title>FDA dAtabase for Regulatory Grade micrObial Sequences (FDA-ARGOS): Supporting development and validation of Infectious Disease Dx tests.</title>
        <authorList>
            <person name="Sproer C."/>
            <person name="Gronow S."/>
            <person name="Severitt S."/>
            <person name="Schroder I."/>
            <person name="Tallon L."/>
            <person name="Sadzewicz L."/>
            <person name="Zhao X."/>
            <person name="Boylan J."/>
            <person name="Ott S."/>
            <person name="Bowen H."/>
            <person name="Vavikolanu K."/>
            <person name="Mehta A."/>
            <person name="Aluvathingal J."/>
            <person name="Nadendla S."/>
            <person name="Lowell S."/>
            <person name="Myers T."/>
            <person name="Yan Y."/>
            <person name="Sichtig H."/>
        </authorList>
    </citation>
    <scope>NUCLEOTIDE SEQUENCE [LARGE SCALE GENOMIC DNA]</scope>
    <source>
        <strain evidence="5 8">FDAARGOS_1148</strain>
    </source>
</reference>
<dbReference type="EMBL" id="RQTE01000359">
    <property type="protein sequence ID" value="RZI00036.1"/>
    <property type="molecule type" value="Genomic_DNA"/>
</dbReference>
<dbReference type="InterPro" id="IPR043072">
    <property type="entry name" value="Staphylcoagulase_N_1"/>
</dbReference>
<sequence>MKVRLLGISACAILASQLLLGEEASAVAGQENPYVSKALDLNSNNKKEKTFMEYEKSLDSLIATLTITGQEKYEEPEYAEAVKKYKQRFMAEDDAMRHFTKGENKIKSLTKDNKPIPNDVLGLTHERYEKIYNSLKNAKSDFEKDIAEIQRKNKDLENFSEEEQEKADQKINDLENKALMLGVAFTNKKEARAHLYAKLDFIVGNDDYERENKKAANKRMLDRQIEDLEAVIDEFFNEIGLTRPENIPALSSENEKDNTIKQKLRDDAKEAKINPSLRSKRHAQAITVKNNLENEKTVTEEQKKAYQQKVAERKKRFEEKDRKEELAKQQESNEEKSMLIVEPSSTSYPSYTETYTQQTQSEIKQPSKTEVFTIGGLSKGLKGQSGESGNVVDFTQDTTSNVKSQTPQVIEYTEDTNPINTQYRVKEEIVENNIVDIDKTTYSNVSGYRYGVSESDSSQYTERDKRAIRRDHVREAEELVNKYANTHAYQDRLSAQQKVNTLDQGQQKRLNQQIMNVYNGITK</sequence>
<dbReference type="Pfam" id="PF08764">
    <property type="entry name" value="Coagulase"/>
    <property type="match status" value="1"/>
</dbReference>
<evidence type="ECO:0000256" key="2">
    <source>
        <dbReference type="SAM" id="MobiDB-lite"/>
    </source>
</evidence>
<feature type="compositionally biased region" description="Basic and acidic residues" evidence="2">
    <location>
        <begin position="315"/>
        <end position="337"/>
    </location>
</feature>
<feature type="region of interest" description="Disordered" evidence="2">
    <location>
        <begin position="267"/>
        <end position="291"/>
    </location>
</feature>
<dbReference type="OrthoDB" id="2414486at2"/>
<dbReference type="AlphaFoldDB" id="A0A143P8U4"/>
<dbReference type="EMBL" id="CP068073">
    <property type="protein sequence ID" value="QQS83270.1"/>
    <property type="molecule type" value="Genomic_DNA"/>
</dbReference>
<evidence type="ECO:0000259" key="4">
    <source>
        <dbReference type="Pfam" id="PF08764"/>
    </source>
</evidence>
<dbReference type="Gene3D" id="1.20.120.750">
    <property type="entry name" value="Staphylcoagulase, helix bundle domain 1"/>
    <property type="match status" value="1"/>
</dbReference>
<keyword evidence="1" id="KW-0175">Coiled coil</keyword>
<feature type="chain" id="PRO_5044548765" evidence="3">
    <location>
        <begin position="22"/>
        <end position="523"/>
    </location>
</feature>
<evidence type="ECO:0000313" key="8">
    <source>
        <dbReference type="Proteomes" id="UP000595942"/>
    </source>
</evidence>
<dbReference type="Gene3D" id="1.20.120.760">
    <property type="entry name" value="Staphylcoagulase, helix bundle, domain 2"/>
    <property type="match status" value="1"/>
</dbReference>
<keyword evidence="3" id="KW-0732">Signal</keyword>
<dbReference type="RefSeq" id="WP_047131231.1">
    <property type="nucleotide sequence ID" value="NZ_CP015114.1"/>
</dbReference>
<evidence type="ECO:0000256" key="1">
    <source>
        <dbReference type="SAM" id="Coils"/>
    </source>
</evidence>
<dbReference type="Proteomes" id="UP000595942">
    <property type="component" value="Chromosome"/>
</dbReference>
<gene>
    <name evidence="6" type="ORF">EIG99_12655</name>
    <name evidence="5" type="ORF">I6J05_02815</name>
</gene>
<feature type="coiled-coil region" evidence="1">
    <location>
        <begin position="125"/>
        <end position="177"/>
    </location>
</feature>
<organism evidence="6 7">
    <name type="scientific">Staphylococcus condimenti</name>
    <dbReference type="NCBI Taxonomy" id="70255"/>
    <lineage>
        <taxon>Bacteria</taxon>
        <taxon>Bacillati</taxon>
        <taxon>Bacillota</taxon>
        <taxon>Bacilli</taxon>
        <taxon>Bacillales</taxon>
        <taxon>Staphylococcaceae</taxon>
        <taxon>Staphylococcus</taxon>
    </lineage>
</organism>